<organism evidence="5 6">
    <name type="scientific">Elstera litoralis</name>
    <dbReference type="NCBI Taxonomy" id="552518"/>
    <lineage>
        <taxon>Bacteria</taxon>
        <taxon>Pseudomonadati</taxon>
        <taxon>Pseudomonadota</taxon>
        <taxon>Alphaproteobacteria</taxon>
        <taxon>Rhodospirillales</taxon>
        <taxon>Rhodospirillaceae</taxon>
        <taxon>Elstera</taxon>
    </lineage>
</organism>
<comment type="caution">
    <text evidence="5">The sequence shown here is derived from an EMBL/GenBank/DDBJ whole genome shotgun (WGS) entry which is preliminary data.</text>
</comment>
<gene>
    <name evidence="5" type="ORF">VZ95_20565</name>
</gene>
<feature type="region of interest" description="Disordered" evidence="4">
    <location>
        <begin position="128"/>
        <end position="160"/>
    </location>
</feature>
<keyword evidence="1" id="KW-0678">Repressor</keyword>
<dbReference type="Proteomes" id="UP000033774">
    <property type="component" value="Unassembled WGS sequence"/>
</dbReference>
<dbReference type="GO" id="GO:0006402">
    <property type="term" value="P:mRNA catabolic process"/>
    <property type="evidence" value="ECO:0007669"/>
    <property type="project" value="InterPro"/>
</dbReference>
<reference evidence="5 6" key="1">
    <citation type="submission" date="2015-03" db="EMBL/GenBank/DDBJ databases">
        <title>Draft genome sequence of Elstera litoralis.</title>
        <authorList>
            <person name="Rahalkar M.C."/>
            <person name="Dhakephalkar P.K."/>
            <person name="Pore S.D."/>
            <person name="Arora P."/>
            <person name="Kapse N.G."/>
            <person name="Pandit P.S."/>
        </authorList>
    </citation>
    <scope>NUCLEOTIDE SEQUENCE [LARGE SCALE GENOMIC DNA]</scope>
    <source>
        <strain evidence="5 6">Dia-1</strain>
    </source>
</reference>
<evidence type="ECO:0000256" key="4">
    <source>
        <dbReference type="SAM" id="MobiDB-lite"/>
    </source>
</evidence>
<dbReference type="GO" id="GO:1902209">
    <property type="term" value="P:negative regulation of bacterial-type flagellum assembly"/>
    <property type="evidence" value="ECO:0007669"/>
    <property type="project" value="InterPro"/>
</dbReference>
<evidence type="ECO:0000256" key="3">
    <source>
        <dbReference type="ARBA" id="ARBA00022884"/>
    </source>
</evidence>
<feature type="compositionally biased region" description="Polar residues" evidence="4">
    <location>
        <begin position="128"/>
        <end position="147"/>
    </location>
</feature>
<keyword evidence="3" id="KW-0694">RNA-binding</keyword>
<name>A0A0F3IMH6_9PROT</name>
<protein>
    <recommendedName>
        <fullName evidence="7">Flagellum biosynthesis repressor protein FlbT</fullName>
    </recommendedName>
</protein>
<sequence>MPLKMTLKPGERIIVNGAVLENGGHEAHLVFLNDAAFMREKDILTEVDALTPASRVYFALQCVYIFPERRDHYKAILADLLSDYVQAAPSALELIDRIQKLVEQGEYYQALKAVRLLIAHEKERLEHVSTTTESVSDTAASGQSGANSGMGIDPSGEASG</sequence>
<keyword evidence="6" id="KW-1185">Reference proteome</keyword>
<evidence type="ECO:0000313" key="6">
    <source>
        <dbReference type="Proteomes" id="UP000033774"/>
    </source>
</evidence>
<dbReference type="GO" id="GO:0048027">
    <property type="term" value="F:mRNA 5'-UTR binding"/>
    <property type="evidence" value="ECO:0007669"/>
    <property type="project" value="InterPro"/>
</dbReference>
<dbReference type="RefSeq" id="WP_045777523.1">
    <property type="nucleotide sequence ID" value="NZ_LAJY01000892.1"/>
</dbReference>
<proteinExistence type="predicted"/>
<evidence type="ECO:0000256" key="1">
    <source>
        <dbReference type="ARBA" id="ARBA00022491"/>
    </source>
</evidence>
<keyword evidence="2" id="KW-1005">Bacterial flagellum biogenesis</keyword>
<dbReference type="EMBL" id="LAJY01000892">
    <property type="protein sequence ID" value="KJV06764.1"/>
    <property type="molecule type" value="Genomic_DNA"/>
</dbReference>
<dbReference type="Pfam" id="PF07378">
    <property type="entry name" value="FlbT"/>
    <property type="match status" value="1"/>
</dbReference>
<evidence type="ECO:0008006" key="7">
    <source>
        <dbReference type="Google" id="ProtNLM"/>
    </source>
</evidence>
<dbReference type="OrthoDB" id="8561314at2"/>
<dbReference type="AlphaFoldDB" id="A0A0F3IMH6"/>
<evidence type="ECO:0000313" key="5">
    <source>
        <dbReference type="EMBL" id="KJV06764.1"/>
    </source>
</evidence>
<dbReference type="GO" id="GO:0044781">
    <property type="term" value="P:bacterial-type flagellum organization"/>
    <property type="evidence" value="ECO:0007669"/>
    <property type="project" value="UniProtKB-KW"/>
</dbReference>
<dbReference type="InterPro" id="IPR009967">
    <property type="entry name" value="Flagellum_FlbT"/>
</dbReference>
<evidence type="ECO:0000256" key="2">
    <source>
        <dbReference type="ARBA" id="ARBA00022795"/>
    </source>
</evidence>
<accession>A0A0F3IMH6</accession>